<dbReference type="Pfam" id="PF05144">
    <property type="entry name" value="Phage_CRI"/>
    <property type="match status" value="1"/>
</dbReference>
<name>A0ABW0REQ8_9BACL</name>
<proteinExistence type="predicted"/>
<dbReference type="RefSeq" id="WP_390310259.1">
    <property type="nucleotide sequence ID" value="NZ_JBHSNQ010000181.1"/>
</dbReference>
<gene>
    <name evidence="2" type="ORF">ACFPOH_13960</name>
</gene>
<organism evidence="2 3">
    <name type="scientific">Ureibacillus suwonensis</name>
    <dbReference type="NCBI Taxonomy" id="313007"/>
    <lineage>
        <taxon>Bacteria</taxon>
        <taxon>Bacillati</taxon>
        <taxon>Bacillota</taxon>
        <taxon>Bacilli</taxon>
        <taxon>Bacillales</taxon>
        <taxon>Caryophanaceae</taxon>
        <taxon>Ureibacillus</taxon>
    </lineage>
</organism>
<evidence type="ECO:0000313" key="3">
    <source>
        <dbReference type="Proteomes" id="UP001595978"/>
    </source>
</evidence>
<accession>A0ABW0REQ8</accession>
<protein>
    <submittedName>
        <fullName evidence="2">Phage/plasmid replication protein</fullName>
    </submittedName>
</protein>
<sequence length="326" mass="39140">MIYFFFSLEQQLEDSEVSALCRKFGKDISLLPNEIDSFFKGITTTFRKNGLYWWMFVHIDFIKLLEKSNIQEKDLKDIQRKINYYLYFIFDPNDKSLTLIRLDFRFDAVVPLKEHRELLLKLYKKTAEKYGFKRKYDLYETSIYFNSESVKIICYDKEAERKAKGEDIRPSEENVLRFEVCLLNRHLNYMKKTYGLEKCLESYMNNEFWTKYMKGNICPIFFKGNYYKINTATKIIEESNFKDRDKKKLRNFLCDVSKHGIHGVKRLMVKDSKGILKPKYSKYLFSKYIRMLEELNINPILIPKNYKVAFGKDKFISNPLDFLQSS</sequence>
<dbReference type="Proteomes" id="UP001595978">
    <property type="component" value="Unassembled WGS sequence"/>
</dbReference>
<dbReference type="InterPro" id="IPR022686">
    <property type="entry name" value="G2P_N"/>
</dbReference>
<keyword evidence="3" id="KW-1185">Reference proteome</keyword>
<comment type="caution">
    <text evidence="2">The sequence shown here is derived from an EMBL/GenBank/DDBJ whole genome shotgun (WGS) entry which is preliminary data.</text>
</comment>
<feature type="domain" description="Replication-associated protein G2P N-terminal" evidence="1">
    <location>
        <begin position="96"/>
        <end position="191"/>
    </location>
</feature>
<evidence type="ECO:0000313" key="2">
    <source>
        <dbReference type="EMBL" id="MFC5542811.1"/>
    </source>
</evidence>
<dbReference type="EMBL" id="JBHSNQ010000181">
    <property type="protein sequence ID" value="MFC5542811.1"/>
    <property type="molecule type" value="Genomic_DNA"/>
</dbReference>
<evidence type="ECO:0000259" key="1">
    <source>
        <dbReference type="Pfam" id="PF05144"/>
    </source>
</evidence>
<reference evidence="3" key="1">
    <citation type="journal article" date="2019" name="Int. J. Syst. Evol. Microbiol.">
        <title>The Global Catalogue of Microorganisms (GCM) 10K type strain sequencing project: providing services to taxonomists for standard genome sequencing and annotation.</title>
        <authorList>
            <consortium name="The Broad Institute Genomics Platform"/>
            <consortium name="The Broad Institute Genome Sequencing Center for Infectious Disease"/>
            <person name="Wu L."/>
            <person name="Ma J."/>
        </authorList>
    </citation>
    <scope>NUCLEOTIDE SEQUENCE [LARGE SCALE GENOMIC DNA]</scope>
    <source>
        <strain evidence="3">CCUG 56331</strain>
    </source>
</reference>